<dbReference type="EMBL" id="JACMSC010000007">
    <property type="protein sequence ID" value="KAG6516713.1"/>
    <property type="molecule type" value="Genomic_DNA"/>
</dbReference>
<proteinExistence type="predicted"/>
<dbReference type="InterPro" id="IPR001249">
    <property type="entry name" value="AcCoA_biotinCC"/>
</dbReference>
<keyword evidence="4" id="KW-0443">Lipid metabolism</keyword>
<reference evidence="9 10" key="1">
    <citation type="submission" date="2020-08" db="EMBL/GenBank/DDBJ databases">
        <title>Plant Genome Project.</title>
        <authorList>
            <person name="Zhang R.-G."/>
        </authorList>
    </citation>
    <scope>NUCLEOTIDE SEQUENCE [LARGE SCALE GENOMIC DNA]</scope>
    <source>
        <tissue evidence="9">Rhizome</tissue>
    </source>
</reference>
<dbReference type="InterPro" id="IPR011053">
    <property type="entry name" value="Single_hybrid_motif"/>
</dbReference>
<evidence type="ECO:0000256" key="2">
    <source>
        <dbReference type="ARBA" id="ARBA00022516"/>
    </source>
</evidence>
<name>A0A8J5GXE3_ZINOF</name>
<dbReference type="Proteomes" id="UP000734854">
    <property type="component" value="Unassembled WGS sequence"/>
</dbReference>
<accession>A0A8J5GXE3</accession>
<dbReference type="PROSITE" id="PS50968">
    <property type="entry name" value="BIOTINYL_LIPOYL"/>
    <property type="match status" value="1"/>
</dbReference>
<dbReference type="InterPro" id="IPR000089">
    <property type="entry name" value="Biotin_lipoyl"/>
</dbReference>
<gene>
    <name evidence="9" type="ORF">ZIOFF_027186</name>
</gene>
<evidence type="ECO:0000256" key="3">
    <source>
        <dbReference type="ARBA" id="ARBA00022832"/>
    </source>
</evidence>
<comment type="pathway">
    <text evidence="1">Lipid metabolism; fatty acid biosynthesis.</text>
</comment>
<feature type="compositionally biased region" description="Low complexity" evidence="7">
    <location>
        <begin position="103"/>
        <end position="113"/>
    </location>
</feature>
<dbReference type="PANTHER" id="PTHR43416">
    <property type="entry name" value="DIHYDROLIPOYLLYSINE-RESIDUE SUCCINYLTRANSFERASE COMPONENT OF 2-OXOGLUTARATE DEHYDROGENASE COMPLEX, MITOCHONDRIAL-RELATED"/>
    <property type="match status" value="1"/>
</dbReference>
<dbReference type="GO" id="GO:0009317">
    <property type="term" value="C:acetyl-CoA carboxylase complex"/>
    <property type="evidence" value="ECO:0007669"/>
    <property type="project" value="InterPro"/>
</dbReference>
<evidence type="ECO:0000256" key="7">
    <source>
        <dbReference type="SAM" id="MobiDB-lite"/>
    </source>
</evidence>
<dbReference type="GO" id="GO:0003989">
    <property type="term" value="F:acetyl-CoA carboxylase activity"/>
    <property type="evidence" value="ECO:0007669"/>
    <property type="project" value="InterPro"/>
</dbReference>
<dbReference type="InterPro" id="IPR050537">
    <property type="entry name" value="2-oxoacid_dehydrogenase"/>
</dbReference>
<keyword evidence="5" id="KW-0275">Fatty acid biosynthesis</keyword>
<organism evidence="9 10">
    <name type="scientific">Zingiber officinale</name>
    <name type="common">Ginger</name>
    <name type="synonym">Amomum zingiber</name>
    <dbReference type="NCBI Taxonomy" id="94328"/>
    <lineage>
        <taxon>Eukaryota</taxon>
        <taxon>Viridiplantae</taxon>
        <taxon>Streptophyta</taxon>
        <taxon>Embryophyta</taxon>
        <taxon>Tracheophyta</taxon>
        <taxon>Spermatophyta</taxon>
        <taxon>Magnoliopsida</taxon>
        <taxon>Liliopsida</taxon>
        <taxon>Zingiberales</taxon>
        <taxon>Zingiberaceae</taxon>
        <taxon>Zingiber</taxon>
    </lineage>
</organism>
<dbReference type="Gene3D" id="2.40.50.100">
    <property type="match status" value="1"/>
</dbReference>
<feature type="region of interest" description="Disordered" evidence="7">
    <location>
        <begin position="199"/>
        <end position="244"/>
    </location>
</feature>
<dbReference type="Pfam" id="PF00364">
    <property type="entry name" value="Biotin_lipoyl"/>
    <property type="match status" value="1"/>
</dbReference>
<feature type="compositionally biased region" description="Pro residues" evidence="7">
    <location>
        <begin position="208"/>
        <end position="226"/>
    </location>
</feature>
<keyword evidence="10" id="KW-1185">Reference proteome</keyword>
<dbReference type="NCBIfam" id="TIGR00531">
    <property type="entry name" value="BCCP"/>
    <property type="match status" value="1"/>
</dbReference>
<dbReference type="InterPro" id="IPR001882">
    <property type="entry name" value="Biotin_BS"/>
</dbReference>
<evidence type="ECO:0000256" key="1">
    <source>
        <dbReference type="ARBA" id="ARBA00005194"/>
    </source>
</evidence>
<dbReference type="PANTHER" id="PTHR43416:SF38">
    <property type="entry name" value="BIOTIN CARBOXYL CARRIER PROTEIN OF ACETYL-COA CARBOXYLASE 1, CHLOROPLASTIC"/>
    <property type="match status" value="1"/>
</dbReference>
<evidence type="ECO:0000256" key="5">
    <source>
        <dbReference type="ARBA" id="ARBA00023160"/>
    </source>
</evidence>
<dbReference type="AlphaFoldDB" id="A0A8J5GXE3"/>
<feature type="region of interest" description="Disordered" evidence="7">
    <location>
        <begin position="102"/>
        <end position="136"/>
    </location>
</feature>
<feature type="domain" description="Lipoyl-binding" evidence="8">
    <location>
        <begin position="232"/>
        <end position="317"/>
    </location>
</feature>
<dbReference type="CDD" id="cd06850">
    <property type="entry name" value="biotinyl_domain"/>
    <property type="match status" value="1"/>
</dbReference>
<comment type="caution">
    <text evidence="9">The sequence shown here is derived from an EMBL/GenBank/DDBJ whole genome shotgun (WGS) entry which is preliminary data.</text>
</comment>
<keyword evidence="2" id="KW-0444">Lipid biosynthesis</keyword>
<protein>
    <recommendedName>
        <fullName evidence="8">Lipoyl-binding domain-containing protein</fullName>
    </recommendedName>
</protein>
<evidence type="ECO:0000259" key="8">
    <source>
        <dbReference type="PROSITE" id="PS50968"/>
    </source>
</evidence>
<dbReference type="GO" id="GO:0006633">
    <property type="term" value="P:fatty acid biosynthetic process"/>
    <property type="evidence" value="ECO:0007669"/>
    <property type="project" value="UniProtKB-UniPathway"/>
</dbReference>
<sequence length="389" mass="40863">MRLSVAAVAAGKGSDGCWRRLWPRGKAAVAAGGCMVLKPETRKAAAFARASPRSSAIAISRLGAWSCEEGAVRAEAAGEGGAGLGFRRDNAVAVKAQLNDDVGGSANNSASSGTKADSSALKGKNVRNENVSPPSAPLTEEAIAEFMTQVASLVELVDSRDIVELQLKQNDCEVIIRKKEALPQPPPSQVVMMQTPASPLPVSQAIPQPSPAPALPSPASPAPPASAPASTPKALKTSHPPLKSPMSGTLYRSPGPGLPPFVKPGDKVSKGQVLCIIEAMKLMNEIESDQAGTVVEILIEDGKPVGVGQRDWIAGKGVFRLEKLPLEEIEALAGATTCCRRRGLVGVRWTAAVAQKEKPFCRLVLRFQKKKKTPLLSWAAAEKGREEDL</sequence>
<keyword evidence="6" id="KW-0092">Biotin</keyword>
<evidence type="ECO:0000256" key="4">
    <source>
        <dbReference type="ARBA" id="ARBA00023098"/>
    </source>
</evidence>
<dbReference type="PRINTS" id="PR01071">
    <property type="entry name" value="ACOABIOTINCC"/>
</dbReference>
<evidence type="ECO:0000256" key="6">
    <source>
        <dbReference type="ARBA" id="ARBA00023267"/>
    </source>
</evidence>
<evidence type="ECO:0000313" key="10">
    <source>
        <dbReference type="Proteomes" id="UP000734854"/>
    </source>
</evidence>
<evidence type="ECO:0000313" key="9">
    <source>
        <dbReference type="EMBL" id="KAG6516713.1"/>
    </source>
</evidence>
<keyword evidence="3" id="KW-0276">Fatty acid metabolism</keyword>
<dbReference type="SUPFAM" id="SSF51230">
    <property type="entry name" value="Single hybrid motif"/>
    <property type="match status" value="1"/>
</dbReference>
<dbReference type="UniPathway" id="UPA00094"/>
<dbReference type="PROSITE" id="PS00188">
    <property type="entry name" value="BIOTIN"/>
    <property type="match status" value="1"/>
</dbReference>